<dbReference type="RefSeq" id="WP_205259636.1">
    <property type="nucleotide sequence ID" value="NZ_JAERWK010000007.1"/>
</dbReference>
<keyword evidence="3" id="KW-0413">Isomerase</keyword>
<dbReference type="InterPro" id="IPR024344">
    <property type="entry name" value="MDMPI_metal-binding"/>
</dbReference>
<dbReference type="Pfam" id="PF11716">
    <property type="entry name" value="MDMPI_N"/>
    <property type="match status" value="1"/>
</dbReference>
<dbReference type="GO" id="GO:0046872">
    <property type="term" value="F:metal ion binding"/>
    <property type="evidence" value="ECO:0007669"/>
    <property type="project" value="InterPro"/>
</dbReference>
<dbReference type="Pfam" id="PF07398">
    <property type="entry name" value="MDMPI_C"/>
    <property type="match status" value="1"/>
</dbReference>
<proteinExistence type="predicted"/>
<keyword evidence="4" id="KW-1185">Reference proteome</keyword>
<dbReference type="PANTHER" id="PTHR40758">
    <property type="entry name" value="CONSERVED PROTEIN"/>
    <property type="match status" value="1"/>
</dbReference>
<name>A0A939BYJ0_9ACTN</name>
<organism evidence="3 4">
    <name type="scientific">Nakamurella leprariae</name>
    <dbReference type="NCBI Taxonomy" id="2803911"/>
    <lineage>
        <taxon>Bacteria</taxon>
        <taxon>Bacillati</taxon>
        <taxon>Actinomycetota</taxon>
        <taxon>Actinomycetes</taxon>
        <taxon>Nakamurellales</taxon>
        <taxon>Nakamurellaceae</taxon>
        <taxon>Nakamurella</taxon>
    </lineage>
</organism>
<evidence type="ECO:0000313" key="3">
    <source>
        <dbReference type="EMBL" id="MBM9466676.1"/>
    </source>
</evidence>
<feature type="domain" description="MDMPI C-terminal" evidence="1">
    <location>
        <begin position="170"/>
        <end position="268"/>
    </location>
</feature>
<dbReference type="GO" id="GO:0016853">
    <property type="term" value="F:isomerase activity"/>
    <property type="evidence" value="ECO:0007669"/>
    <property type="project" value="UniProtKB-KW"/>
</dbReference>
<reference evidence="3" key="1">
    <citation type="submission" date="2021-01" db="EMBL/GenBank/DDBJ databases">
        <title>YIM 132084 draft genome.</title>
        <authorList>
            <person name="An D."/>
        </authorList>
    </citation>
    <scope>NUCLEOTIDE SEQUENCE</scope>
    <source>
        <strain evidence="3">YIM 132084</strain>
    </source>
</reference>
<accession>A0A939BYJ0</accession>
<protein>
    <submittedName>
        <fullName evidence="3">Maleylpyruvate isomerase family mycothiol-dependent enzyme</fullName>
    </submittedName>
</protein>
<evidence type="ECO:0000313" key="4">
    <source>
        <dbReference type="Proteomes" id="UP000663792"/>
    </source>
</evidence>
<dbReference type="Proteomes" id="UP000663792">
    <property type="component" value="Unassembled WGS sequence"/>
</dbReference>
<sequence>MRSVDAAATVASVLPTERYLTALRAEVDLIIDALAGRDGQPPALRSAAVPGCPDWDVLQLVAHTGRVHRWAASVVAQALPTRPHRQDVPPELDDPADLPDWFAEGGQELLLALADAPEDVQAWRLFDFPLPARLFWARRQTHETVVHRVDLQAARAERPLTDAEAQIPDDLALDGVDELLSLFATSPRAGLRTTTPAVITVAPDGTDRTWSVRTGPDTAPELITDVPAPDLRLSGSPAAVYLGLWNRLGGADGTGDGLRVEGDVDLWRQWRATVHV</sequence>
<evidence type="ECO:0000259" key="2">
    <source>
        <dbReference type="Pfam" id="PF11716"/>
    </source>
</evidence>
<dbReference type="InterPro" id="IPR034660">
    <property type="entry name" value="DinB/YfiT-like"/>
</dbReference>
<comment type="caution">
    <text evidence="3">The sequence shown here is derived from an EMBL/GenBank/DDBJ whole genome shotgun (WGS) entry which is preliminary data.</text>
</comment>
<dbReference type="InterPro" id="IPR017517">
    <property type="entry name" value="Maleyloyr_isom"/>
</dbReference>
<evidence type="ECO:0000259" key="1">
    <source>
        <dbReference type="Pfam" id="PF07398"/>
    </source>
</evidence>
<gene>
    <name evidence="3" type="ORF">JL106_05190</name>
</gene>
<dbReference type="NCBIfam" id="TIGR03083">
    <property type="entry name" value="maleylpyruvate isomerase family mycothiol-dependent enzyme"/>
    <property type="match status" value="1"/>
</dbReference>
<dbReference type="PANTHER" id="PTHR40758:SF1">
    <property type="entry name" value="CONSERVED PROTEIN"/>
    <property type="match status" value="1"/>
</dbReference>
<dbReference type="AlphaFoldDB" id="A0A939BYJ0"/>
<dbReference type="EMBL" id="JAERWK010000007">
    <property type="protein sequence ID" value="MBM9466676.1"/>
    <property type="molecule type" value="Genomic_DNA"/>
</dbReference>
<dbReference type="InterPro" id="IPR010872">
    <property type="entry name" value="MDMPI_C-term_domain"/>
</dbReference>
<dbReference type="SUPFAM" id="SSF109854">
    <property type="entry name" value="DinB/YfiT-like putative metalloenzymes"/>
    <property type="match status" value="1"/>
</dbReference>
<feature type="domain" description="Mycothiol-dependent maleylpyruvate isomerase metal-binding" evidence="2">
    <location>
        <begin position="46"/>
        <end position="152"/>
    </location>
</feature>
<dbReference type="GO" id="GO:0005886">
    <property type="term" value="C:plasma membrane"/>
    <property type="evidence" value="ECO:0007669"/>
    <property type="project" value="TreeGrafter"/>
</dbReference>